<dbReference type="Proteomes" id="UP001144352">
    <property type="component" value="Unassembled WGS sequence"/>
</dbReference>
<dbReference type="InterPro" id="IPR026841">
    <property type="entry name" value="Aur1/Ipt1"/>
</dbReference>
<feature type="transmembrane region" description="Helical" evidence="5">
    <location>
        <begin position="205"/>
        <end position="222"/>
    </location>
</feature>
<accession>A0A9W6FXI2</accession>
<reference evidence="7" key="1">
    <citation type="submission" date="2022-12" db="EMBL/GenBank/DDBJ databases">
        <title>Reference genome sequencing for broad-spectrum identification of bacterial and archaeal isolates by mass spectrometry.</title>
        <authorList>
            <person name="Sekiguchi Y."/>
            <person name="Tourlousse D.M."/>
        </authorList>
    </citation>
    <scope>NUCLEOTIDE SEQUENCE</scope>
    <source>
        <strain evidence="7">H2</strain>
    </source>
</reference>
<comment type="caution">
    <text evidence="7">The sequence shown here is derived from an EMBL/GenBank/DDBJ whole genome shotgun (WGS) entry which is preliminary data.</text>
</comment>
<evidence type="ECO:0000256" key="5">
    <source>
        <dbReference type="SAM" id="Phobius"/>
    </source>
</evidence>
<evidence type="ECO:0000259" key="6">
    <source>
        <dbReference type="Pfam" id="PF14378"/>
    </source>
</evidence>
<dbReference type="GO" id="GO:0016020">
    <property type="term" value="C:membrane"/>
    <property type="evidence" value="ECO:0007669"/>
    <property type="project" value="UniProtKB-SubCell"/>
</dbReference>
<dbReference type="PANTHER" id="PTHR31310">
    <property type="match status" value="1"/>
</dbReference>
<proteinExistence type="predicted"/>
<protein>
    <recommendedName>
        <fullName evidence="6">Inositolphosphotransferase Aur1/Ipt1 domain-containing protein</fullName>
    </recommendedName>
</protein>
<feature type="transmembrane region" description="Helical" evidence="5">
    <location>
        <begin position="12"/>
        <end position="45"/>
    </location>
</feature>
<evidence type="ECO:0000313" key="8">
    <source>
        <dbReference type="Proteomes" id="UP001144352"/>
    </source>
</evidence>
<name>A0A9W6FXI2_9BACT</name>
<evidence type="ECO:0000256" key="1">
    <source>
        <dbReference type="ARBA" id="ARBA00004141"/>
    </source>
</evidence>
<comment type="subcellular location">
    <subcellularLocation>
        <location evidence="1">Membrane</location>
        <topology evidence="1">Multi-pass membrane protein</topology>
    </subcellularLocation>
</comment>
<dbReference type="PANTHER" id="PTHR31310:SF7">
    <property type="entry name" value="PA-PHOSPHATASE RELATED-FAMILY PROTEIN DDB_G0268928"/>
    <property type="match status" value="1"/>
</dbReference>
<dbReference type="InterPro" id="IPR052185">
    <property type="entry name" value="IPC_Synthase-Related"/>
</dbReference>
<feature type="transmembrane region" description="Helical" evidence="5">
    <location>
        <begin position="151"/>
        <end position="174"/>
    </location>
</feature>
<evidence type="ECO:0000256" key="2">
    <source>
        <dbReference type="ARBA" id="ARBA00022692"/>
    </source>
</evidence>
<keyword evidence="3 5" id="KW-1133">Transmembrane helix</keyword>
<keyword evidence="2 5" id="KW-0812">Transmembrane</keyword>
<dbReference type="Pfam" id="PF14378">
    <property type="entry name" value="PAP2_3"/>
    <property type="match status" value="1"/>
</dbReference>
<keyword evidence="8" id="KW-1185">Reference proteome</keyword>
<evidence type="ECO:0000256" key="4">
    <source>
        <dbReference type="ARBA" id="ARBA00023136"/>
    </source>
</evidence>
<feature type="transmembrane region" description="Helical" evidence="5">
    <location>
        <begin position="229"/>
        <end position="245"/>
    </location>
</feature>
<dbReference type="AlphaFoldDB" id="A0A9W6FXI2"/>
<feature type="domain" description="Inositolphosphotransferase Aur1/Ipt1" evidence="6">
    <location>
        <begin position="90"/>
        <end position="265"/>
    </location>
</feature>
<sequence length="285" mass="32079">MKRLLDPPLRYFSVYLAVIAAAEALRLSNWAVLFGVMLVMMLWLGNRYASRPGWRSMAAICAFLAIGMNVSYQAMAGAIPAVRATRFDAQLLAIDRLLMGETPAVLLERVTSPVLTELFSFCYFFFMPLLFVSLVRYFFRQRELLGEFYTGLFTVYGLGFLGYLLLPAAGPWLAHAGMFSVPLSGGPITLANQAMVEHGSIRVDVWPSLHCAVSAYILGFAWRHHRREFLFLVVPVTGLWVSTMYLRYHYLIDVLSGFALAVFALCEARRYSRYAMKEAAYVTAA</sequence>
<evidence type="ECO:0000313" key="7">
    <source>
        <dbReference type="EMBL" id="GLI36860.1"/>
    </source>
</evidence>
<dbReference type="RefSeq" id="WP_214187822.1">
    <property type="nucleotide sequence ID" value="NZ_BSDS01000001.1"/>
</dbReference>
<feature type="transmembrane region" description="Helical" evidence="5">
    <location>
        <begin position="57"/>
        <end position="82"/>
    </location>
</feature>
<gene>
    <name evidence="7" type="ORF">GHYDROH2_03610</name>
</gene>
<keyword evidence="4 5" id="KW-0472">Membrane</keyword>
<evidence type="ECO:0000256" key="3">
    <source>
        <dbReference type="ARBA" id="ARBA00022989"/>
    </source>
</evidence>
<dbReference type="EMBL" id="BSDS01000001">
    <property type="protein sequence ID" value="GLI36860.1"/>
    <property type="molecule type" value="Genomic_DNA"/>
</dbReference>
<organism evidence="7 8">
    <name type="scientific">Geobacter hydrogenophilus</name>
    <dbReference type="NCBI Taxonomy" id="40983"/>
    <lineage>
        <taxon>Bacteria</taxon>
        <taxon>Pseudomonadati</taxon>
        <taxon>Thermodesulfobacteriota</taxon>
        <taxon>Desulfuromonadia</taxon>
        <taxon>Geobacterales</taxon>
        <taxon>Geobacteraceae</taxon>
        <taxon>Geobacter</taxon>
    </lineage>
</organism>
<dbReference type="Gene3D" id="1.20.144.10">
    <property type="entry name" value="Phosphatidic acid phosphatase type 2/haloperoxidase"/>
    <property type="match status" value="1"/>
</dbReference>
<feature type="transmembrane region" description="Helical" evidence="5">
    <location>
        <begin position="118"/>
        <end position="139"/>
    </location>
</feature>
<feature type="transmembrane region" description="Helical" evidence="5">
    <location>
        <begin position="251"/>
        <end position="268"/>
    </location>
</feature>